<gene>
    <name evidence="1" type="ORF">C9I99_07565</name>
</gene>
<evidence type="ECO:0000313" key="2">
    <source>
        <dbReference type="Proteomes" id="UP000241222"/>
    </source>
</evidence>
<proteinExistence type="predicted"/>
<dbReference type="Proteomes" id="UP000241222">
    <property type="component" value="Unassembled WGS sequence"/>
</dbReference>
<dbReference type="EMBL" id="PYMH01000002">
    <property type="protein sequence ID" value="PSU34920.1"/>
    <property type="molecule type" value="Genomic_DNA"/>
</dbReference>
<evidence type="ECO:0000313" key="1">
    <source>
        <dbReference type="EMBL" id="PSU34920.1"/>
    </source>
</evidence>
<name>A0A2T3J1J6_9GAMM</name>
<organism evidence="1 2">
    <name type="scientific">Photobacterium lutimaris</name>
    <dbReference type="NCBI Taxonomy" id="388278"/>
    <lineage>
        <taxon>Bacteria</taxon>
        <taxon>Pseudomonadati</taxon>
        <taxon>Pseudomonadota</taxon>
        <taxon>Gammaproteobacteria</taxon>
        <taxon>Vibrionales</taxon>
        <taxon>Vibrionaceae</taxon>
        <taxon>Photobacterium</taxon>
    </lineage>
</organism>
<protein>
    <recommendedName>
        <fullName evidence="3">DUF2845 domain-containing protein</fullName>
    </recommendedName>
</protein>
<dbReference type="AlphaFoldDB" id="A0A2T3J1J6"/>
<sequence length="114" mass="12495">MAELDEGESMSFVMRNGGFTGRMKSLAVFLLGLLMSFGVLADPLIMCPNGRVKSGDTYEFVKSKCGSLYGLSSGTQSLDGVNLKYRTMKVKFKDGTKAAFVFINDRLLNVIVFD</sequence>
<comment type="caution">
    <text evidence="1">The sequence shown here is derived from an EMBL/GenBank/DDBJ whole genome shotgun (WGS) entry which is preliminary data.</text>
</comment>
<reference evidence="1 2" key="1">
    <citation type="submission" date="2018-03" db="EMBL/GenBank/DDBJ databases">
        <title>Whole genome sequencing of Histamine producing bacteria.</title>
        <authorList>
            <person name="Butler K."/>
        </authorList>
    </citation>
    <scope>NUCLEOTIDE SEQUENCE [LARGE SCALE GENOMIC DNA]</scope>
    <source>
        <strain evidence="1 2">JCM 13586</strain>
    </source>
</reference>
<accession>A0A2T3J1J6</accession>
<evidence type="ECO:0008006" key="3">
    <source>
        <dbReference type="Google" id="ProtNLM"/>
    </source>
</evidence>
<keyword evidence="2" id="KW-1185">Reference proteome</keyword>